<evidence type="ECO:0000256" key="3">
    <source>
        <dbReference type="ARBA" id="ARBA00023163"/>
    </source>
</evidence>
<dbReference type="GO" id="GO:0003677">
    <property type="term" value="F:DNA binding"/>
    <property type="evidence" value="ECO:0007669"/>
    <property type="project" value="UniProtKB-KW"/>
</dbReference>
<keyword evidence="2" id="KW-0238">DNA-binding</keyword>
<name>A0A4R2NC69_9BURK</name>
<dbReference type="Gene3D" id="1.10.10.10">
    <property type="entry name" value="Winged helix-like DNA-binding domain superfamily/Winged helix DNA-binding domain"/>
    <property type="match status" value="1"/>
</dbReference>
<keyword evidence="1" id="KW-0805">Transcription regulation</keyword>
<protein>
    <submittedName>
        <fullName evidence="6">IclR family transcriptional regulator</fullName>
    </submittedName>
</protein>
<dbReference type="InterPro" id="IPR029016">
    <property type="entry name" value="GAF-like_dom_sf"/>
</dbReference>
<dbReference type="InterPro" id="IPR005471">
    <property type="entry name" value="Tscrpt_reg_IclR_N"/>
</dbReference>
<feature type="domain" description="HTH iclR-type" evidence="4">
    <location>
        <begin position="24"/>
        <end position="87"/>
    </location>
</feature>
<comment type="caution">
    <text evidence="6">The sequence shown here is derived from an EMBL/GenBank/DDBJ whole genome shotgun (WGS) entry which is preliminary data.</text>
</comment>
<dbReference type="SUPFAM" id="SSF46785">
    <property type="entry name" value="Winged helix' DNA-binding domain"/>
    <property type="match status" value="1"/>
</dbReference>
<dbReference type="GO" id="GO:0045892">
    <property type="term" value="P:negative regulation of DNA-templated transcription"/>
    <property type="evidence" value="ECO:0007669"/>
    <property type="project" value="TreeGrafter"/>
</dbReference>
<dbReference type="PANTHER" id="PTHR30136:SF23">
    <property type="entry name" value="DNA-BINDING TRANSCRIPTIONAL ACTIVATOR MHPR"/>
    <property type="match status" value="1"/>
</dbReference>
<sequence length="278" mass="30706">MPTRPPPPPSLLSAASAAPPYKDVRSLARGLDVLKALNRAPGGQASTTDLAKACGVHRTTVKRLLETLRAEGFVRHGERDGQYYLTFEVRRLSEGFEDDAWIDQVAAPLMKASVRELLWPCDLGTLESGFMVVRESTHRWSLLSQHRAMIGEKMPLLVTALGRAYLAACSDAERQALIALLAQRNDWLGEMARDQCAVQRLVDETRARGYATNEGEWIREAEFAAVAVPVYCAKRLLAVLNMVFPKAAVAPHELQERYVPALQRLAASIGSGSRSWLE</sequence>
<dbReference type="AlphaFoldDB" id="A0A4R2NC69"/>
<evidence type="ECO:0000313" key="7">
    <source>
        <dbReference type="Proteomes" id="UP000295182"/>
    </source>
</evidence>
<dbReference type="InterPro" id="IPR050707">
    <property type="entry name" value="HTH_MetabolicPath_Reg"/>
</dbReference>
<keyword evidence="7" id="KW-1185">Reference proteome</keyword>
<dbReference type="SMART" id="SM00346">
    <property type="entry name" value="HTH_ICLR"/>
    <property type="match status" value="1"/>
</dbReference>
<evidence type="ECO:0000313" key="6">
    <source>
        <dbReference type="EMBL" id="TCP18717.1"/>
    </source>
</evidence>
<dbReference type="Proteomes" id="UP000295182">
    <property type="component" value="Unassembled WGS sequence"/>
</dbReference>
<dbReference type="PROSITE" id="PS51078">
    <property type="entry name" value="ICLR_ED"/>
    <property type="match status" value="1"/>
</dbReference>
<evidence type="ECO:0000259" key="5">
    <source>
        <dbReference type="PROSITE" id="PS51078"/>
    </source>
</evidence>
<gene>
    <name evidence="6" type="ORF">EV674_10890</name>
</gene>
<dbReference type="GO" id="GO:0003700">
    <property type="term" value="F:DNA-binding transcription factor activity"/>
    <property type="evidence" value="ECO:0007669"/>
    <property type="project" value="TreeGrafter"/>
</dbReference>
<dbReference type="NCBIfam" id="NF007341">
    <property type="entry name" value="PRK09834.1-3"/>
    <property type="match status" value="1"/>
</dbReference>
<keyword evidence="3" id="KW-0804">Transcription</keyword>
<evidence type="ECO:0000259" key="4">
    <source>
        <dbReference type="PROSITE" id="PS51077"/>
    </source>
</evidence>
<dbReference type="InterPro" id="IPR036390">
    <property type="entry name" value="WH_DNA-bd_sf"/>
</dbReference>
<organism evidence="6 7">
    <name type="scientific">Simplicispira metamorpha</name>
    <dbReference type="NCBI Taxonomy" id="80881"/>
    <lineage>
        <taxon>Bacteria</taxon>
        <taxon>Pseudomonadati</taxon>
        <taxon>Pseudomonadota</taxon>
        <taxon>Betaproteobacteria</taxon>
        <taxon>Burkholderiales</taxon>
        <taxon>Comamonadaceae</taxon>
        <taxon>Simplicispira</taxon>
    </lineage>
</organism>
<dbReference type="PROSITE" id="PS51077">
    <property type="entry name" value="HTH_ICLR"/>
    <property type="match status" value="1"/>
</dbReference>
<evidence type="ECO:0000256" key="1">
    <source>
        <dbReference type="ARBA" id="ARBA00023015"/>
    </source>
</evidence>
<dbReference type="EMBL" id="SLXH01000008">
    <property type="protein sequence ID" value="TCP18717.1"/>
    <property type="molecule type" value="Genomic_DNA"/>
</dbReference>
<dbReference type="Gene3D" id="3.30.450.40">
    <property type="match status" value="1"/>
</dbReference>
<dbReference type="SUPFAM" id="SSF55781">
    <property type="entry name" value="GAF domain-like"/>
    <property type="match status" value="1"/>
</dbReference>
<dbReference type="Pfam" id="PF09339">
    <property type="entry name" value="HTH_IclR"/>
    <property type="match status" value="1"/>
</dbReference>
<dbReference type="PANTHER" id="PTHR30136">
    <property type="entry name" value="HELIX-TURN-HELIX TRANSCRIPTIONAL REGULATOR, ICLR FAMILY"/>
    <property type="match status" value="1"/>
</dbReference>
<accession>A0A4R2NC69</accession>
<dbReference type="RefSeq" id="WP_241524882.1">
    <property type="nucleotide sequence ID" value="NZ_QXNC01000006.1"/>
</dbReference>
<feature type="domain" description="IclR-ED" evidence="5">
    <location>
        <begin position="88"/>
        <end position="275"/>
    </location>
</feature>
<dbReference type="InterPro" id="IPR036388">
    <property type="entry name" value="WH-like_DNA-bd_sf"/>
</dbReference>
<dbReference type="InterPro" id="IPR014757">
    <property type="entry name" value="Tscrpt_reg_IclR_C"/>
</dbReference>
<reference evidence="6 7" key="1">
    <citation type="submission" date="2019-03" db="EMBL/GenBank/DDBJ databases">
        <title>Genomic Encyclopedia of Type Strains, Phase IV (KMG-IV): sequencing the most valuable type-strain genomes for metagenomic binning, comparative biology and taxonomic classification.</title>
        <authorList>
            <person name="Goeker M."/>
        </authorList>
    </citation>
    <scope>NUCLEOTIDE SEQUENCE [LARGE SCALE GENOMIC DNA]</scope>
    <source>
        <strain evidence="6 7">DSM 1837</strain>
    </source>
</reference>
<evidence type="ECO:0000256" key="2">
    <source>
        <dbReference type="ARBA" id="ARBA00023125"/>
    </source>
</evidence>
<proteinExistence type="predicted"/>
<dbReference type="Pfam" id="PF01614">
    <property type="entry name" value="IclR_C"/>
    <property type="match status" value="1"/>
</dbReference>